<protein>
    <submittedName>
        <fullName evidence="2">Uncharacterized protein</fullName>
    </submittedName>
</protein>
<dbReference type="Proteomes" id="UP000824120">
    <property type="component" value="Chromosome 12"/>
</dbReference>
<organism evidence="2 3">
    <name type="scientific">Solanum commersonii</name>
    <name type="common">Commerson's wild potato</name>
    <name type="synonym">Commerson's nightshade</name>
    <dbReference type="NCBI Taxonomy" id="4109"/>
    <lineage>
        <taxon>Eukaryota</taxon>
        <taxon>Viridiplantae</taxon>
        <taxon>Streptophyta</taxon>
        <taxon>Embryophyta</taxon>
        <taxon>Tracheophyta</taxon>
        <taxon>Spermatophyta</taxon>
        <taxon>Magnoliopsida</taxon>
        <taxon>eudicotyledons</taxon>
        <taxon>Gunneridae</taxon>
        <taxon>Pentapetalae</taxon>
        <taxon>asterids</taxon>
        <taxon>lamiids</taxon>
        <taxon>Solanales</taxon>
        <taxon>Solanaceae</taxon>
        <taxon>Solanoideae</taxon>
        <taxon>Solaneae</taxon>
        <taxon>Solanum</taxon>
    </lineage>
</organism>
<accession>A0A9J5WDU5</accession>
<evidence type="ECO:0000256" key="1">
    <source>
        <dbReference type="SAM" id="MobiDB-lite"/>
    </source>
</evidence>
<name>A0A9J5WDU5_SOLCO</name>
<evidence type="ECO:0000313" key="2">
    <source>
        <dbReference type="EMBL" id="KAG5573669.1"/>
    </source>
</evidence>
<dbReference type="EMBL" id="JACXVP010000012">
    <property type="protein sequence ID" value="KAG5573669.1"/>
    <property type="molecule type" value="Genomic_DNA"/>
</dbReference>
<feature type="region of interest" description="Disordered" evidence="1">
    <location>
        <begin position="1"/>
        <end position="86"/>
    </location>
</feature>
<evidence type="ECO:0000313" key="3">
    <source>
        <dbReference type="Proteomes" id="UP000824120"/>
    </source>
</evidence>
<feature type="compositionally biased region" description="Basic and acidic residues" evidence="1">
    <location>
        <begin position="20"/>
        <end position="36"/>
    </location>
</feature>
<proteinExistence type="predicted"/>
<comment type="caution">
    <text evidence="2">The sequence shown here is derived from an EMBL/GenBank/DDBJ whole genome shotgun (WGS) entry which is preliminary data.</text>
</comment>
<sequence>MDQTGVHSPKNVEKAIVLGKGEKTKEVIREYPKPEPETADPGTEDSDSNEYNPLLDQFAQDPNEDNDSRMSFDSELPFPLAKSKPM</sequence>
<dbReference type="AlphaFoldDB" id="A0A9J5WDU5"/>
<keyword evidence="3" id="KW-1185">Reference proteome</keyword>
<reference evidence="2 3" key="1">
    <citation type="submission" date="2020-09" db="EMBL/GenBank/DDBJ databases">
        <title>De no assembly of potato wild relative species, Solanum commersonii.</title>
        <authorList>
            <person name="Cho K."/>
        </authorList>
    </citation>
    <scope>NUCLEOTIDE SEQUENCE [LARGE SCALE GENOMIC DNA]</scope>
    <source>
        <strain evidence="2">LZ3.2</strain>
        <tissue evidence="2">Leaf</tissue>
    </source>
</reference>
<gene>
    <name evidence="2" type="ORF">H5410_063435</name>
</gene>